<dbReference type="PaxDb" id="35128-Thaps30969"/>
<dbReference type="RefSeq" id="XP_002286784.1">
    <property type="nucleotide sequence ID" value="XM_002286748.1"/>
</dbReference>
<sequence>PRGMYECDYCHADLTRIPRVRCATCPDFDLCLDCLATSNHEEMYKVVDDSRGTPWTAEEDLRLLDGILTCGLGNWPDIAEHVNAGNNGEGTPDGVAIGGKTDKRYFIERRAKGMVGYEAKVLPPRLEDVRNYPGSELAGFMPRRGDFDLEWDNEAEHMIADMEFSTEDSKADRDLKVEVIKIFNSKLDEREKRKQFIIDQGLLNYRANQEKMQKLPADERHLIHRMRLFARFHSKEEHEELVQKVLKAKRLRKEIAKLQSYRRLGITSLADAEKYELDKSRREKMAGVAADETGAFDYQGTSQKTPEKGDAMETEAPAVEPTKTKPALQEKFVIKDKPGFALLSPKEKELCKRLRLLPQHYLDVKKALLSESLAAGIWDQRGQKKPFVTIDVEQRDDIIDFVLKAGWISARPSIIETEK</sequence>
<dbReference type="PIRSF" id="PIRSF025024">
    <property type="entry name" value="Transcriptional_adaptor_2"/>
    <property type="match status" value="1"/>
</dbReference>
<dbReference type="FunFam" id="1.10.10.10:FF:000087">
    <property type="entry name" value="Transcriptional adapter 2"/>
    <property type="match status" value="1"/>
</dbReference>
<name>B8BQU9_THAPS</name>
<organism evidence="9 10">
    <name type="scientific">Thalassiosira pseudonana</name>
    <name type="common">Marine diatom</name>
    <name type="synonym">Cyclotella nana</name>
    <dbReference type="NCBI Taxonomy" id="35128"/>
    <lineage>
        <taxon>Eukaryota</taxon>
        <taxon>Sar</taxon>
        <taxon>Stramenopiles</taxon>
        <taxon>Ochrophyta</taxon>
        <taxon>Bacillariophyta</taxon>
        <taxon>Coscinodiscophyceae</taxon>
        <taxon>Thalassiosirophycidae</taxon>
        <taxon>Thalassiosirales</taxon>
        <taxon>Thalassiosiraceae</taxon>
        <taxon>Thalassiosira</taxon>
    </lineage>
</organism>
<dbReference type="InterPro" id="IPR017884">
    <property type="entry name" value="SANT_dom"/>
</dbReference>
<keyword evidence="1" id="KW-0479">Metal-binding</keyword>
<evidence type="ECO:0000256" key="3">
    <source>
        <dbReference type="ARBA" id="ARBA00022833"/>
    </source>
</evidence>
<dbReference type="GeneID" id="7451526"/>
<dbReference type="InterPro" id="IPR009057">
    <property type="entry name" value="Homeodomain-like_sf"/>
</dbReference>
<accession>B8BQU9</accession>
<dbReference type="InterPro" id="IPR036388">
    <property type="entry name" value="WH-like_DNA-bd_sf"/>
</dbReference>
<keyword evidence="4" id="KW-0805">Transcription regulation</keyword>
<dbReference type="EMBL" id="CM000638">
    <property type="protein sequence ID" value="EED96425.1"/>
    <property type="molecule type" value="Genomic_DNA"/>
</dbReference>
<dbReference type="eggNOG" id="KOG0457">
    <property type="taxonomic scope" value="Eukaryota"/>
</dbReference>
<dbReference type="InterPro" id="IPR041983">
    <property type="entry name" value="ADA2-like_ZZ"/>
</dbReference>
<dbReference type="CDD" id="cd02335">
    <property type="entry name" value="ZZ_ADA2"/>
    <property type="match status" value="1"/>
</dbReference>
<proteinExistence type="predicted"/>
<keyword evidence="2" id="KW-0863">Zinc-finger</keyword>
<dbReference type="GO" id="GO:0006357">
    <property type="term" value="P:regulation of transcription by RNA polymerase II"/>
    <property type="evidence" value="ECO:0000318"/>
    <property type="project" value="GO_Central"/>
</dbReference>
<dbReference type="SMART" id="SM00291">
    <property type="entry name" value="ZnF_ZZ"/>
    <property type="match status" value="1"/>
</dbReference>
<dbReference type="SUPFAM" id="SSF57850">
    <property type="entry name" value="RING/U-box"/>
    <property type="match status" value="1"/>
</dbReference>
<dbReference type="InterPro" id="IPR016827">
    <property type="entry name" value="Ada2/TADA2"/>
</dbReference>
<dbReference type="InterPro" id="IPR043145">
    <property type="entry name" value="Znf_ZZ_sf"/>
</dbReference>
<dbReference type="InParanoid" id="B8BQU9"/>
<dbReference type="Gene3D" id="1.10.10.10">
    <property type="entry name" value="Winged helix-like DNA-binding domain superfamily/Winged helix DNA-binding domain"/>
    <property type="match status" value="1"/>
</dbReference>
<dbReference type="OMA" id="ISPACYI"/>
<evidence type="ECO:0000256" key="7">
    <source>
        <dbReference type="SAM" id="MobiDB-lite"/>
    </source>
</evidence>
<evidence type="ECO:0000256" key="1">
    <source>
        <dbReference type="ARBA" id="ARBA00022723"/>
    </source>
</evidence>
<reference evidence="9 10" key="1">
    <citation type="journal article" date="2004" name="Science">
        <title>The genome of the diatom Thalassiosira pseudonana: ecology, evolution, and metabolism.</title>
        <authorList>
            <person name="Armbrust E.V."/>
            <person name="Berges J.A."/>
            <person name="Bowler C."/>
            <person name="Green B.R."/>
            <person name="Martinez D."/>
            <person name="Putnam N.H."/>
            <person name="Zhou S."/>
            <person name="Allen A.E."/>
            <person name="Apt K.E."/>
            <person name="Bechner M."/>
            <person name="Brzezinski M.A."/>
            <person name="Chaal B.K."/>
            <person name="Chiovitti A."/>
            <person name="Davis A.K."/>
            <person name="Demarest M.S."/>
            <person name="Detter J.C."/>
            <person name="Glavina T."/>
            <person name="Goodstein D."/>
            <person name="Hadi M.Z."/>
            <person name="Hellsten U."/>
            <person name="Hildebrand M."/>
            <person name="Jenkins B.D."/>
            <person name="Jurka J."/>
            <person name="Kapitonov V.V."/>
            <person name="Kroger N."/>
            <person name="Lau W.W."/>
            <person name="Lane T.W."/>
            <person name="Larimer F.W."/>
            <person name="Lippmeier J.C."/>
            <person name="Lucas S."/>
            <person name="Medina M."/>
            <person name="Montsant A."/>
            <person name="Obornik M."/>
            <person name="Parker M.S."/>
            <person name="Palenik B."/>
            <person name="Pazour G.J."/>
            <person name="Richardson P.M."/>
            <person name="Rynearson T.A."/>
            <person name="Saito M.A."/>
            <person name="Schwartz D.C."/>
            <person name="Thamatrakoln K."/>
            <person name="Valentin K."/>
            <person name="Vardi A."/>
            <person name="Wilkerson F.P."/>
            <person name="Rokhsar D.S."/>
        </authorList>
    </citation>
    <scope>NUCLEOTIDE SEQUENCE [LARGE SCALE GENOMIC DNA]</scope>
    <source>
        <strain evidence="9 10">CCMP1335</strain>
    </source>
</reference>
<dbReference type="GO" id="GO:0003713">
    <property type="term" value="F:transcription coactivator activity"/>
    <property type="evidence" value="ECO:0000318"/>
    <property type="project" value="GO_Central"/>
</dbReference>
<protein>
    <recommendedName>
        <fullName evidence="8">SANT domain-containing protein</fullName>
    </recommendedName>
</protein>
<dbReference type="SUPFAM" id="SSF46689">
    <property type="entry name" value="Homeodomain-like"/>
    <property type="match status" value="2"/>
</dbReference>
<dbReference type="Pfam" id="PF22941">
    <property type="entry name" value="TADA2A-like_3rd"/>
    <property type="match status" value="1"/>
</dbReference>
<keyword evidence="3" id="KW-0862">Zinc</keyword>
<gene>
    <name evidence="9" type="ORF">THAPSDRAFT_30969</name>
</gene>
<dbReference type="InterPro" id="IPR055141">
    <property type="entry name" value="TADA2A_B-like_dom"/>
</dbReference>
<dbReference type="GO" id="GO:0006338">
    <property type="term" value="P:chromatin remodeling"/>
    <property type="evidence" value="ECO:0000318"/>
    <property type="project" value="GO_Central"/>
</dbReference>
<evidence type="ECO:0000313" key="9">
    <source>
        <dbReference type="EMBL" id="EED96425.1"/>
    </source>
</evidence>
<evidence type="ECO:0000256" key="2">
    <source>
        <dbReference type="ARBA" id="ARBA00022771"/>
    </source>
</evidence>
<dbReference type="HOGENOM" id="CLU_018273_3_0_1"/>
<dbReference type="GO" id="GO:0003682">
    <property type="term" value="F:chromatin binding"/>
    <property type="evidence" value="ECO:0000318"/>
    <property type="project" value="GO_Central"/>
</dbReference>
<feature type="region of interest" description="Disordered" evidence="7">
    <location>
        <begin position="293"/>
        <end position="322"/>
    </location>
</feature>
<evidence type="ECO:0000256" key="4">
    <source>
        <dbReference type="ARBA" id="ARBA00023015"/>
    </source>
</evidence>
<dbReference type="PANTHER" id="PTHR12374:SF20">
    <property type="entry name" value="TRANSCRIPTIONAL ADAPTER 2-ALPHA"/>
    <property type="match status" value="1"/>
</dbReference>
<evidence type="ECO:0000256" key="5">
    <source>
        <dbReference type="ARBA" id="ARBA00023163"/>
    </source>
</evidence>
<feature type="domain" description="SANT" evidence="8">
    <location>
        <begin position="50"/>
        <end position="82"/>
    </location>
</feature>
<dbReference type="Gene3D" id="1.10.10.60">
    <property type="entry name" value="Homeodomain-like"/>
    <property type="match status" value="1"/>
</dbReference>
<dbReference type="InterPro" id="IPR001005">
    <property type="entry name" value="SANT/Myb"/>
</dbReference>
<evidence type="ECO:0000259" key="8">
    <source>
        <dbReference type="PROSITE" id="PS51293"/>
    </source>
</evidence>
<dbReference type="Pfam" id="PF00249">
    <property type="entry name" value="Myb_DNA-binding"/>
    <property type="match status" value="1"/>
</dbReference>
<keyword evidence="10" id="KW-1185">Reference proteome</keyword>
<dbReference type="PROSITE" id="PS01357">
    <property type="entry name" value="ZF_ZZ_1"/>
    <property type="match status" value="1"/>
</dbReference>
<dbReference type="KEGG" id="tps:THAPSDRAFT_30969"/>
<dbReference type="STRING" id="35128.B8BQU9"/>
<dbReference type="GO" id="GO:0008270">
    <property type="term" value="F:zinc ion binding"/>
    <property type="evidence" value="ECO:0007669"/>
    <property type="project" value="UniProtKB-KW"/>
</dbReference>
<dbReference type="GO" id="GO:0005634">
    <property type="term" value="C:nucleus"/>
    <property type="evidence" value="ECO:0000318"/>
    <property type="project" value="GO_Central"/>
</dbReference>
<dbReference type="Pfam" id="PF00569">
    <property type="entry name" value="ZZ"/>
    <property type="match status" value="1"/>
</dbReference>
<evidence type="ECO:0000256" key="6">
    <source>
        <dbReference type="ARBA" id="ARBA00023242"/>
    </source>
</evidence>
<dbReference type="PROSITE" id="PS51293">
    <property type="entry name" value="SANT"/>
    <property type="match status" value="1"/>
</dbReference>
<dbReference type="InterPro" id="IPR000433">
    <property type="entry name" value="Znf_ZZ"/>
</dbReference>
<keyword evidence="6" id="KW-0539">Nucleus</keyword>
<evidence type="ECO:0000313" key="10">
    <source>
        <dbReference type="Proteomes" id="UP000001449"/>
    </source>
</evidence>
<dbReference type="AlphaFoldDB" id="B8BQU9"/>
<dbReference type="Proteomes" id="UP000001449">
    <property type="component" value="Chromosome 1"/>
</dbReference>
<feature type="non-terminal residue" evidence="9">
    <location>
        <position position="419"/>
    </location>
</feature>
<keyword evidence="5" id="KW-0804">Transcription</keyword>
<dbReference type="Gene3D" id="3.30.60.90">
    <property type="match status" value="1"/>
</dbReference>
<reference evidence="9 10" key="2">
    <citation type="journal article" date="2008" name="Nature">
        <title>The Phaeodactylum genome reveals the evolutionary history of diatom genomes.</title>
        <authorList>
            <person name="Bowler C."/>
            <person name="Allen A.E."/>
            <person name="Badger J.H."/>
            <person name="Grimwood J."/>
            <person name="Jabbari K."/>
            <person name="Kuo A."/>
            <person name="Maheswari U."/>
            <person name="Martens C."/>
            <person name="Maumus F."/>
            <person name="Otillar R.P."/>
            <person name="Rayko E."/>
            <person name="Salamov A."/>
            <person name="Vandepoele K."/>
            <person name="Beszteri B."/>
            <person name="Gruber A."/>
            <person name="Heijde M."/>
            <person name="Katinka M."/>
            <person name="Mock T."/>
            <person name="Valentin K."/>
            <person name="Verret F."/>
            <person name="Berges J.A."/>
            <person name="Brownlee C."/>
            <person name="Cadoret J.P."/>
            <person name="Chiovitti A."/>
            <person name="Choi C.J."/>
            <person name="Coesel S."/>
            <person name="De Martino A."/>
            <person name="Detter J.C."/>
            <person name="Durkin C."/>
            <person name="Falciatore A."/>
            <person name="Fournet J."/>
            <person name="Haruta M."/>
            <person name="Huysman M.J."/>
            <person name="Jenkins B.D."/>
            <person name="Jiroutova K."/>
            <person name="Jorgensen R.E."/>
            <person name="Joubert Y."/>
            <person name="Kaplan A."/>
            <person name="Kroger N."/>
            <person name="Kroth P.G."/>
            <person name="La Roche J."/>
            <person name="Lindquist E."/>
            <person name="Lommer M."/>
            <person name="Martin-Jezequel V."/>
            <person name="Lopez P.J."/>
            <person name="Lucas S."/>
            <person name="Mangogna M."/>
            <person name="McGinnis K."/>
            <person name="Medlin L.K."/>
            <person name="Montsant A."/>
            <person name="Oudot-Le Secq M.P."/>
            <person name="Napoli C."/>
            <person name="Obornik M."/>
            <person name="Parker M.S."/>
            <person name="Petit J.L."/>
            <person name="Porcel B.M."/>
            <person name="Poulsen N."/>
            <person name="Robison M."/>
            <person name="Rychlewski L."/>
            <person name="Rynearson T.A."/>
            <person name="Schmutz J."/>
            <person name="Shapiro H."/>
            <person name="Siaut M."/>
            <person name="Stanley M."/>
            <person name="Sussman M.R."/>
            <person name="Taylor A.R."/>
            <person name="Vardi A."/>
            <person name="von Dassow P."/>
            <person name="Vyverman W."/>
            <person name="Willis A."/>
            <person name="Wyrwicz L.S."/>
            <person name="Rokhsar D.S."/>
            <person name="Weissenbach J."/>
            <person name="Armbrust E.V."/>
            <person name="Green B.R."/>
            <person name="Van de Peer Y."/>
            <person name="Grigoriev I.V."/>
        </authorList>
    </citation>
    <scope>NUCLEOTIDE SEQUENCE [LARGE SCALE GENOMIC DNA]</scope>
    <source>
        <strain evidence="9 10">CCMP1335</strain>
    </source>
</reference>
<dbReference type="PANTHER" id="PTHR12374">
    <property type="entry name" value="TRANSCRIPTIONAL ADAPTOR 2 ADA2 -RELATED"/>
    <property type="match status" value="1"/>
</dbReference>